<dbReference type="Proteomes" id="UP000466966">
    <property type="component" value="Unassembled WGS sequence"/>
</dbReference>
<dbReference type="OrthoDB" id="7427936at2"/>
<evidence type="ECO:0000256" key="1">
    <source>
        <dbReference type="SAM" id="SignalP"/>
    </source>
</evidence>
<dbReference type="Gene3D" id="3.30.910.20">
    <property type="entry name" value="Skp domain"/>
    <property type="match status" value="1"/>
</dbReference>
<name>A0A844Z3Q8_9SPHN</name>
<reference evidence="2 3" key="1">
    <citation type="submission" date="2019-12" db="EMBL/GenBank/DDBJ databases">
        <title>Genomic-based taxomic classification of the family Erythrobacteraceae.</title>
        <authorList>
            <person name="Xu L."/>
        </authorList>
    </citation>
    <scope>NUCLEOTIDE SEQUENCE [LARGE SCALE GENOMIC DNA]</scope>
    <source>
        <strain evidence="2 3">M0322</strain>
    </source>
</reference>
<gene>
    <name evidence="2" type="ORF">GRI99_12730</name>
</gene>
<proteinExistence type="predicted"/>
<dbReference type="AlphaFoldDB" id="A0A844Z3Q8"/>
<sequence>MMKTFLKPALAAGIALAALSAPAAAQVNGMAMMRAPVAIAQSQALLNAFQAIDTANAAQITQIGQLAQQRAQLLQAIDTNGNGQLEELDTNGDGNLDQAEQTANPSVTQAAGLEQQINTLQQPIQLAQLYVVTQVAEQAGPAAQQVVTERNVSVLIEPEAVRYAAQGFDITPLVVTALNTRFPTAQTTVPAGWQPTDEGAINLYQQVLQVLQALAARQQAAAAPAAEGR</sequence>
<dbReference type="InterPro" id="IPR005632">
    <property type="entry name" value="Chaperone_Skp"/>
</dbReference>
<organism evidence="2 3">
    <name type="scientific">Alteraurantiacibacter buctensis</name>
    <dbReference type="NCBI Taxonomy" id="1503981"/>
    <lineage>
        <taxon>Bacteria</taxon>
        <taxon>Pseudomonadati</taxon>
        <taxon>Pseudomonadota</taxon>
        <taxon>Alphaproteobacteria</taxon>
        <taxon>Sphingomonadales</taxon>
        <taxon>Erythrobacteraceae</taxon>
        <taxon>Alteraurantiacibacter</taxon>
    </lineage>
</organism>
<dbReference type="EMBL" id="WTYV01000005">
    <property type="protein sequence ID" value="MXO72493.1"/>
    <property type="molecule type" value="Genomic_DNA"/>
</dbReference>
<evidence type="ECO:0000313" key="3">
    <source>
        <dbReference type="Proteomes" id="UP000466966"/>
    </source>
</evidence>
<feature type="signal peptide" evidence="1">
    <location>
        <begin position="1"/>
        <end position="25"/>
    </location>
</feature>
<dbReference type="SMART" id="SM00935">
    <property type="entry name" value="OmpH"/>
    <property type="match status" value="1"/>
</dbReference>
<protein>
    <submittedName>
        <fullName evidence="2">OmpH family outer membrane protein</fullName>
    </submittedName>
</protein>
<dbReference type="InterPro" id="IPR024930">
    <property type="entry name" value="Skp_dom_sf"/>
</dbReference>
<dbReference type="Pfam" id="PF03938">
    <property type="entry name" value="OmpH"/>
    <property type="match status" value="1"/>
</dbReference>
<accession>A0A844Z3Q8</accession>
<dbReference type="RefSeq" id="WP_160772426.1">
    <property type="nucleotide sequence ID" value="NZ_WTYV01000005.1"/>
</dbReference>
<evidence type="ECO:0000313" key="2">
    <source>
        <dbReference type="EMBL" id="MXO72493.1"/>
    </source>
</evidence>
<dbReference type="GO" id="GO:0051082">
    <property type="term" value="F:unfolded protein binding"/>
    <property type="evidence" value="ECO:0007669"/>
    <property type="project" value="InterPro"/>
</dbReference>
<dbReference type="SUPFAM" id="SSF111384">
    <property type="entry name" value="OmpH-like"/>
    <property type="match status" value="1"/>
</dbReference>
<keyword evidence="3" id="KW-1185">Reference proteome</keyword>
<keyword evidence="1" id="KW-0732">Signal</keyword>
<comment type="caution">
    <text evidence="2">The sequence shown here is derived from an EMBL/GenBank/DDBJ whole genome shotgun (WGS) entry which is preliminary data.</text>
</comment>
<feature type="chain" id="PRO_5032346611" evidence="1">
    <location>
        <begin position="26"/>
        <end position="229"/>
    </location>
</feature>